<keyword evidence="2" id="KW-1185">Reference proteome</keyword>
<dbReference type="AlphaFoldDB" id="A0A6L6JEJ6"/>
<proteinExistence type="predicted"/>
<accession>A0A6L6JEJ6</accession>
<evidence type="ECO:0000313" key="2">
    <source>
        <dbReference type="Proteomes" id="UP000478183"/>
    </source>
</evidence>
<comment type="caution">
    <text evidence="1">The sequence shown here is derived from an EMBL/GenBank/DDBJ whole genome shotgun (WGS) entry which is preliminary data.</text>
</comment>
<sequence>MIAFLGLTGSGGVFHMQEVRLGNAVAQIPRVARWEASDEIRITFNAPRGDHNVTVGMGFFDRFEIGYLQPEPQASTLTSSGHRMRFAAELPSPHGVHISIRPMHFGWTSFTLELDGESRTVHVLIVP</sequence>
<dbReference type="OrthoDB" id="9810066at2"/>
<organism evidence="1 2">
    <name type="scientific">Paracoccus aestuariivivens</name>
    <dbReference type="NCBI Taxonomy" id="1820333"/>
    <lineage>
        <taxon>Bacteria</taxon>
        <taxon>Pseudomonadati</taxon>
        <taxon>Pseudomonadota</taxon>
        <taxon>Alphaproteobacteria</taxon>
        <taxon>Rhodobacterales</taxon>
        <taxon>Paracoccaceae</taxon>
        <taxon>Paracoccus</taxon>
    </lineage>
</organism>
<name>A0A6L6JEJ6_9RHOB</name>
<protein>
    <submittedName>
        <fullName evidence="1">Uncharacterized protein</fullName>
    </submittedName>
</protein>
<evidence type="ECO:0000313" key="1">
    <source>
        <dbReference type="EMBL" id="MTH79936.1"/>
    </source>
</evidence>
<gene>
    <name evidence="1" type="ORF">GL286_19695</name>
</gene>
<dbReference type="Proteomes" id="UP000478183">
    <property type="component" value="Unassembled WGS sequence"/>
</dbReference>
<dbReference type="EMBL" id="WMIE01000023">
    <property type="protein sequence ID" value="MTH79936.1"/>
    <property type="molecule type" value="Genomic_DNA"/>
</dbReference>
<reference evidence="1 2" key="1">
    <citation type="submission" date="2019-11" db="EMBL/GenBank/DDBJ databases">
        <authorList>
            <person name="Dong K."/>
        </authorList>
    </citation>
    <scope>NUCLEOTIDE SEQUENCE [LARGE SCALE GENOMIC DNA]</scope>
    <source>
        <strain evidence="1 2">NBRC 111993</strain>
    </source>
</reference>
<dbReference type="RefSeq" id="WP_155097287.1">
    <property type="nucleotide sequence ID" value="NZ_WMIE01000023.1"/>
</dbReference>